<evidence type="ECO:0000313" key="1">
    <source>
        <dbReference type="EMBL" id="SFL39600.1"/>
    </source>
</evidence>
<accession>A0A1I4HCT5</accession>
<organism evidence="1 2">
    <name type="scientific">Loktanella salsilacus</name>
    <dbReference type="NCBI Taxonomy" id="195913"/>
    <lineage>
        <taxon>Bacteria</taxon>
        <taxon>Pseudomonadati</taxon>
        <taxon>Pseudomonadota</taxon>
        <taxon>Alphaproteobacteria</taxon>
        <taxon>Rhodobacterales</taxon>
        <taxon>Roseobacteraceae</taxon>
        <taxon>Loktanella</taxon>
    </lineage>
</organism>
<sequence>MSRTPKRDPEPWQRLLTSADTYHDLCEIYPAAFFESFATRFNREPHPMALFKGVIDTGHAYVRGKWLKQAEKSKLLQYSGVHMMSAGVSARQLSKALQQLSKSDLANQMVSATLAKVLAADTSRPLASKAYICPAAPSGPQSRLDVVKELASALEAAIDQIITLPLDDDDAAEARERAFTFVADANRTKVKVLPKNFALEEAARTFQPLWEEFSTVAYIRGRYKQEISRYDSEPGRALHQIIRKLDSTVAESLAGTAIEKIRAQL</sequence>
<proteinExistence type="predicted"/>
<dbReference type="RefSeq" id="WP_090190564.1">
    <property type="nucleotide sequence ID" value="NZ_FOTF01000017.1"/>
</dbReference>
<keyword evidence="2" id="KW-1185">Reference proteome</keyword>
<dbReference type="Proteomes" id="UP000199550">
    <property type="component" value="Unassembled WGS sequence"/>
</dbReference>
<reference evidence="1 2" key="1">
    <citation type="submission" date="2016-10" db="EMBL/GenBank/DDBJ databases">
        <authorList>
            <person name="de Groot N.N."/>
        </authorList>
    </citation>
    <scope>NUCLEOTIDE SEQUENCE [LARGE SCALE GENOMIC DNA]</scope>
    <source>
        <strain evidence="1 2">DSM 16199</strain>
    </source>
</reference>
<dbReference type="STRING" id="195913.SAMN04488004_1178"/>
<dbReference type="AlphaFoldDB" id="A0A1I4HCT5"/>
<name>A0A1I4HCT5_9RHOB</name>
<dbReference type="OrthoDB" id="7850282at2"/>
<evidence type="ECO:0000313" key="2">
    <source>
        <dbReference type="Proteomes" id="UP000199550"/>
    </source>
</evidence>
<gene>
    <name evidence="1" type="ORF">SAMN04488004_1178</name>
</gene>
<dbReference type="EMBL" id="FOTF01000017">
    <property type="protein sequence ID" value="SFL39600.1"/>
    <property type="molecule type" value="Genomic_DNA"/>
</dbReference>
<protein>
    <submittedName>
        <fullName evidence="1">Uncharacterized protein</fullName>
    </submittedName>
</protein>